<evidence type="ECO:0000256" key="3">
    <source>
        <dbReference type="ARBA" id="ARBA00023014"/>
    </source>
</evidence>
<dbReference type="Proteomes" id="UP000177894">
    <property type="component" value="Chromosome"/>
</dbReference>
<dbReference type="Proteomes" id="UP000192478">
    <property type="component" value="Chromosome"/>
</dbReference>
<keyword evidence="2" id="KW-0408">Iron</keyword>
<keyword evidence="1" id="KW-0479">Metal-binding</keyword>
<dbReference type="InterPro" id="IPR048109">
    <property type="entry name" value="Fdxn_Clost-type"/>
</dbReference>
<dbReference type="EMBL" id="CP020559">
    <property type="protein sequence ID" value="ARE87030.1"/>
    <property type="molecule type" value="Genomic_DNA"/>
</dbReference>
<sequence>MHKPKFHIFVCSSSRINGEQKGFCLQKGAVEIVNNFMEEIQERELDGEVMVTNTGCFGICSKGPIVVVYPEGVWYGSVTPEDVEEIMDSHIEGGNIVSRLAL</sequence>
<dbReference type="SUPFAM" id="SSF52833">
    <property type="entry name" value="Thioredoxin-like"/>
    <property type="match status" value="1"/>
</dbReference>
<reference evidence="4 6" key="1">
    <citation type="submission" date="2016-10" db="EMBL/GenBank/DDBJ databases">
        <title>Complete Genome Sequence of Acetogen Clostridium formicoaceticum ATCC 27076.</title>
        <authorList>
            <person name="Bao T."/>
            <person name="Cheng C."/>
            <person name="Zhao J."/>
            <person name="Yang S.-T."/>
            <person name="Wang J."/>
            <person name="Wang M."/>
        </authorList>
    </citation>
    <scope>NUCLEOTIDE SEQUENCE [LARGE SCALE GENOMIC DNA]</scope>
    <source>
        <strain evidence="4 6">ATCC 27076</strain>
    </source>
</reference>
<dbReference type="NCBIfam" id="NF041612">
    <property type="entry name" value="fdxn_Clost"/>
    <property type="match status" value="1"/>
</dbReference>
<dbReference type="GO" id="GO:0051536">
    <property type="term" value="F:iron-sulfur cluster binding"/>
    <property type="evidence" value="ECO:0007669"/>
    <property type="project" value="UniProtKB-KW"/>
</dbReference>
<dbReference type="KEGG" id="cfm:BJL90_12500"/>
<evidence type="ECO:0000313" key="4">
    <source>
        <dbReference type="EMBL" id="AOY76610.1"/>
    </source>
</evidence>
<dbReference type="InterPro" id="IPR036249">
    <property type="entry name" value="Thioredoxin-like_sf"/>
</dbReference>
<evidence type="ECO:0000256" key="2">
    <source>
        <dbReference type="ARBA" id="ARBA00023004"/>
    </source>
</evidence>
<accession>A0AAC9WGU8</accession>
<evidence type="ECO:0000313" key="6">
    <source>
        <dbReference type="Proteomes" id="UP000177894"/>
    </source>
</evidence>
<dbReference type="AlphaFoldDB" id="A0AAC9WGU8"/>
<reference evidence="5 7" key="2">
    <citation type="submission" date="2017-03" db="EMBL/GenBank/DDBJ databases">
        <title>Complete sequence of Clostridium formicaceticum DSM 92.</title>
        <authorList>
            <person name="Poehlein A."/>
            <person name="Karl M."/>
            <person name="Bengelsdorf F.R."/>
            <person name="Duerre P."/>
            <person name="Daniel R."/>
        </authorList>
    </citation>
    <scope>NUCLEOTIDE SEQUENCE [LARGE SCALE GENOMIC DNA]</scope>
    <source>
        <strain evidence="5 7">DSM 92</strain>
    </source>
</reference>
<dbReference type="Pfam" id="PF01257">
    <property type="entry name" value="2Fe-2S_thioredx"/>
    <property type="match status" value="1"/>
</dbReference>
<dbReference type="GO" id="GO:0046872">
    <property type="term" value="F:metal ion binding"/>
    <property type="evidence" value="ECO:0007669"/>
    <property type="project" value="UniProtKB-KW"/>
</dbReference>
<keyword evidence="3" id="KW-0411">Iron-sulfur</keyword>
<keyword evidence="6" id="KW-1185">Reference proteome</keyword>
<evidence type="ECO:0000313" key="7">
    <source>
        <dbReference type="Proteomes" id="UP000192478"/>
    </source>
</evidence>
<organism evidence="5 7">
    <name type="scientific">Clostridium formicaceticum</name>
    <dbReference type="NCBI Taxonomy" id="1497"/>
    <lineage>
        <taxon>Bacteria</taxon>
        <taxon>Bacillati</taxon>
        <taxon>Bacillota</taxon>
        <taxon>Clostridia</taxon>
        <taxon>Eubacteriales</taxon>
        <taxon>Clostridiaceae</taxon>
        <taxon>Clostridium</taxon>
    </lineage>
</organism>
<dbReference type="PANTHER" id="PTHR43578:SF3">
    <property type="entry name" value="NADH-QUINONE OXIDOREDUCTASE SUBUNIT F"/>
    <property type="match status" value="1"/>
</dbReference>
<dbReference type="PANTHER" id="PTHR43578">
    <property type="entry name" value="NADH-QUINONE OXIDOREDUCTASE SUBUNIT F"/>
    <property type="match status" value="1"/>
</dbReference>
<evidence type="ECO:0000313" key="5">
    <source>
        <dbReference type="EMBL" id="ARE87030.1"/>
    </source>
</evidence>
<dbReference type="EMBL" id="CP017603">
    <property type="protein sequence ID" value="AOY76610.1"/>
    <property type="molecule type" value="Genomic_DNA"/>
</dbReference>
<dbReference type="CDD" id="cd02980">
    <property type="entry name" value="TRX_Fd_family"/>
    <property type="match status" value="1"/>
</dbReference>
<gene>
    <name evidence="4" type="ORF">BJL90_12500</name>
    <name evidence="5" type="ORF">CLFO_14150</name>
</gene>
<proteinExistence type="predicted"/>
<protein>
    <submittedName>
        <fullName evidence="4">2Fe-2S ferredoxin</fullName>
    </submittedName>
    <submittedName>
        <fullName evidence="5">Ferredoxin, 2Fe-2S</fullName>
    </submittedName>
</protein>
<evidence type="ECO:0000256" key="1">
    <source>
        <dbReference type="ARBA" id="ARBA00022723"/>
    </source>
</evidence>
<name>A0AAC9WGU8_9CLOT</name>
<dbReference type="RefSeq" id="WP_070968465.1">
    <property type="nucleotide sequence ID" value="NZ_CP017603.1"/>
</dbReference>
<dbReference type="Gene3D" id="3.40.30.10">
    <property type="entry name" value="Glutaredoxin"/>
    <property type="match status" value="1"/>
</dbReference>